<name>A0AAV7AIQ8_ENGPU</name>
<evidence type="ECO:0000256" key="6">
    <source>
        <dbReference type="ARBA" id="ARBA00022692"/>
    </source>
</evidence>
<dbReference type="GO" id="GO:0016020">
    <property type="term" value="C:membrane"/>
    <property type="evidence" value="ECO:0007669"/>
    <property type="project" value="UniProtKB-SubCell"/>
</dbReference>
<dbReference type="PANTHER" id="PTHR48043">
    <property type="entry name" value="EG:EG0003.4 PROTEIN-RELATED"/>
    <property type="match status" value="1"/>
</dbReference>
<evidence type="ECO:0000256" key="3">
    <source>
        <dbReference type="ARBA" id="ARBA00012544"/>
    </source>
</evidence>
<dbReference type="EMBL" id="WNYA01000008">
    <property type="protein sequence ID" value="KAG8559275.1"/>
    <property type="molecule type" value="Genomic_DNA"/>
</dbReference>
<evidence type="ECO:0000256" key="8">
    <source>
        <dbReference type="ARBA" id="ARBA00022989"/>
    </source>
</evidence>
<dbReference type="GO" id="GO:0015020">
    <property type="term" value="F:glucuronosyltransferase activity"/>
    <property type="evidence" value="ECO:0007669"/>
    <property type="project" value="UniProtKB-EC"/>
</dbReference>
<evidence type="ECO:0000313" key="11">
    <source>
        <dbReference type="Proteomes" id="UP000824782"/>
    </source>
</evidence>
<dbReference type="InterPro" id="IPR002213">
    <property type="entry name" value="UDP_glucos_trans"/>
</dbReference>
<evidence type="ECO:0000313" key="10">
    <source>
        <dbReference type="EMBL" id="KAG8559275.1"/>
    </source>
</evidence>
<evidence type="ECO:0000256" key="7">
    <source>
        <dbReference type="ARBA" id="ARBA00022729"/>
    </source>
</evidence>
<evidence type="ECO:0000256" key="9">
    <source>
        <dbReference type="ARBA" id="ARBA00023180"/>
    </source>
</evidence>
<dbReference type="Gene3D" id="3.40.50.2000">
    <property type="entry name" value="Glycogen Phosphorylase B"/>
    <property type="match status" value="1"/>
</dbReference>
<proteinExistence type="inferred from homology"/>
<dbReference type="Pfam" id="PF00201">
    <property type="entry name" value="UDPGT"/>
    <property type="match status" value="1"/>
</dbReference>
<keyword evidence="8" id="KW-0472">Membrane</keyword>
<dbReference type="FunFam" id="3.40.50.2000:FF:000066">
    <property type="entry name" value="UDP-glucuronosyltransferase 1-1"/>
    <property type="match status" value="1"/>
</dbReference>
<dbReference type="AlphaFoldDB" id="A0AAV7AIQ8"/>
<dbReference type="InterPro" id="IPR050271">
    <property type="entry name" value="UDP-glycosyltransferase"/>
</dbReference>
<keyword evidence="5" id="KW-0808">Transferase</keyword>
<evidence type="ECO:0000256" key="5">
    <source>
        <dbReference type="ARBA" id="ARBA00022679"/>
    </source>
</evidence>
<organism evidence="10 11">
    <name type="scientific">Engystomops pustulosus</name>
    <name type="common">Tungara frog</name>
    <name type="synonym">Physalaemus pustulosus</name>
    <dbReference type="NCBI Taxonomy" id="76066"/>
    <lineage>
        <taxon>Eukaryota</taxon>
        <taxon>Metazoa</taxon>
        <taxon>Chordata</taxon>
        <taxon>Craniata</taxon>
        <taxon>Vertebrata</taxon>
        <taxon>Euteleostomi</taxon>
        <taxon>Amphibia</taxon>
        <taxon>Batrachia</taxon>
        <taxon>Anura</taxon>
        <taxon>Neobatrachia</taxon>
        <taxon>Hyloidea</taxon>
        <taxon>Leptodactylidae</taxon>
        <taxon>Leiuperinae</taxon>
        <taxon>Engystomops</taxon>
    </lineage>
</organism>
<evidence type="ECO:0000256" key="2">
    <source>
        <dbReference type="ARBA" id="ARBA00009995"/>
    </source>
</evidence>
<dbReference type="SUPFAM" id="SSF53756">
    <property type="entry name" value="UDP-Glycosyltransferase/glycogen phosphorylase"/>
    <property type="match status" value="1"/>
</dbReference>
<protein>
    <recommendedName>
        <fullName evidence="3">glucuronosyltransferase</fullName>
        <ecNumber evidence="3">2.4.1.17</ecNumber>
    </recommendedName>
</protein>
<gene>
    <name evidence="10" type="ORF">GDO81_017291</name>
</gene>
<dbReference type="PANTHER" id="PTHR48043:SF161">
    <property type="entry name" value="UDP GLUCURONOSYLTRANSFERASE FAMILY 1 MEMBER A1"/>
    <property type="match status" value="1"/>
</dbReference>
<dbReference type="EC" id="2.4.1.17" evidence="3"/>
<keyword evidence="11" id="KW-1185">Reference proteome</keyword>
<dbReference type="Proteomes" id="UP000824782">
    <property type="component" value="Unassembled WGS sequence"/>
</dbReference>
<accession>A0AAV7AIQ8</accession>
<keyword evidence="4" id="KW-0328">Glycosyltransferase</keyword>
<reference evidence="10" key="1">
    <citation type="thesis" date="2020" institute="ProQuest LLC" country="789 East Eisenhower Parkway, Ann Arbor, MI, USA">
        <title>Comparative Genomics and Chromosome Evolution.</title>
        <authorList>
            <person name="Mudd A.B."/>
        </authorList>
    </citation>
    <scope>NUCLEOTIDE SEQUENCE</scope>
    <source>
        <strain evidence="10">237g6f4</strain>
        <tissue evidence="10">Blood</tissue>
    </source>
</reference>
<comment type="similarity">
    <text evidence="2">Belongs to the UDP-glycosyltransferase family.</text>
</comment>
<comment type="caution">
    <text evidence="10">The sequence shown here is derived from an EMBL/GenBank/DDBJ whole genome shotgun (WGS) entry which is preliminary data.</text>
</comment>
<keyword evidence="9" id="KW-0325">Glycoprotein</keyword>
<keyword evidence="8" id="KW-1133">Transmembrane helix</keyword>
<keyword evidence="7" id="KW-0732">Signal</keyword>
<sequence length="267" mass="30501">MYAGNLLVMPMDGSHWISMVSLVEKLGQQGHQIVVLVPESNLHVKASAHYILKTYPVPYTTQQLKDQMSQSTQNLFTELSIMKRIVRTFKRINNISDILHTTCRQLLQNEEVIGFLRRQSFDATLISPIFPCGHIVSEHLGLPAVSFLRSLPCGMDQQATQCPSPPSYVPRFFSMYTDHMSFSQRIRNTVLWGFDGFLCRLLYNDYGRLASGFLQKEVSMADLYSRSSIWLLKYDFVFEFIRPVMPNMISIGGINCVNRKNLTSVST</sequence>
<evidence type="ECO:0000256" key="4">
    <source>
        <dbReference type="ARBA" id="ARBA00022676"/>
    </source>
</evidence>
<comment type="subcellular location">
    <subcellularLocation>
        <location evidence="1">Membrane</location>
        <topology evidence="1">Single-pass membrane protein</topology>
    </subcellularLocation>
</comment>
<evidence type="ECO:0000256" key="1">
    <source>
        <dbReference type="ARBA" id="ARBA00004167"/>
    </source>
</evidence>
<keyword evidence="6" id="KW-0812">Transmembrane</keyword>